<proteinExistence type="predicted"/>
<reference evidence="1" key="1">
    <citation type="journal article" date="2021" name="J Fungi (Basel)">
        <title>Virulence traits and population genomics of the black yeast Aureobasidium melanogenum.</title>
        <authorList>
            <person name="Cernosa A."/>
            <person name="Sun X."/>
            <person name="Gostincar C."/>
            <person name="Fang C."/>
            <person name="Gunde-Cimerman N."/>
            <person name="Song Z."/>
        </authorList>
    </citation>
    <scope>NUCLEOTIDE SEQUENCE</scope>
    <source>
        <strain evidence="1">EXF-9911</strain>
    </source>
</reference>
<accession>A0A9P8E6G4</accession>
<dbReference type="AlphaFoldDB" id="A0A9P8E6G4"/>
<comment type="caution">
    <text evidence="1">The sequence shown here is derived from an EMBL/GenBank/DDBJ whole genome shotgun (WGS) entry which is preliminary data.</text>
</comment>
<feature type="non-terminal residue" evidence="1">
    <location>
        <position position="296"/>
    </location>
</feature>
<dbReference type="OrthoDB" id="3865171at2759"/>
<dbReference type="EMBL" id="JAHFXF010000841">
    <property type="protein sequence ID" value="KAG9681861.1"/>
    <property type="molecule type" value="Genomic_DNA"/>
</dbReference>
<reference evidence="1" key="2">
    <citation type="submission" date="2021-08" db="EMBL/GenBank/DDBJ databases">
        <authorList>
            <person name="Gostincar C."/>
            <person name="Sun X."/>
            <person name="Song Z."/>
            <person name="Gunde-Cimerman N."/>
        </authorList>
    </citation>
    <scope>NUCLEOTIDE SEQUENCE</scope>
    <source>
        <strain evidence="1">EXF-9911</strain>
    </source>
</reference>
<name>A0A9P8E6G4_AURME</name>
<dbReference type="Proteomes" id="UP000779574">
    <property type="component" value="Unassembled WGS sequence"/>
</dbReference>
<evidence type="ECO:0000313" key="1">
    <source>
        <dbReference type="EMBL" id="KAG9681861.1"/>
    </source>
</evidence>
<evidence type="ECO:0000313" key="2">
    <source>
        <dbReference type="Proteomes" id="UP000779574"/>
    </source>
</evidence>
<protein>
    <submittedName>
        <fullName evidence="1">Uncharacterized protein</fullName>
    </submittedName>
</protein>
<gene>
    <name evidence="1" type="ORF">KCU76_g14195</name>
</gene>
<sequence>MTATIDIEDEFRDLSPIARSEAMASLLSQFADRMLDNNKRIFERVLDMIAETEGDEKLHLNMLATHLEMDTSEVDVKSWDDTEITRLSDYKAWSRLGHDSGVCPWEHDSSEYIAAFLLHLQKAVCENASRDLLGDAAETLELPTDFCEFLKHTAGVVHPNLDRQMFVCSFGTNTYDIKGQAQPLDKMCRIAGPNGFVIAAGWTAGDNDRSCWIHYLLCKRIAERNEPWRWRIFINNIDFHDRGYYESLRDFLSWYCSAYDWVDWKAVQQGITVLHQECKEALEEDEEQTSEEEAEE</sequence>
<organism evidence="1 2">
    <name type="scientific">Aureobasidium melanogenum</name>
    <name type="common">Aureobasidium pullulans var. melanogenum</name>
    <dbReference type="NCBI Taxonomy" id="46634"/>
    <lineage>
        <taxon>Eukaryota</taxon>
        <taxon>Fungi</taxon>
        <taxon>Dikarya</taxon>
        <taxon>Ascomycota</taxon>
        <taxon>Pezizomycotina</taxon>
        <taxon>Dothideomycetes</taxon>
        <taxon>Dothideomycetidae</taxon>
        <taxon>Dothideales</taxon>
        <taxon>Saccotheciaceae</taxon>
        <taxon>Aureobasidium</taxon>
    </lineage>
</organism>